<accession>A0ABW3U5L0</accession>
<feature type="transmembrane region" description="Helical" evidence="1">
    <location>
        <begin position="46"/>
        <end position="76"/>
    </location>
</feature>
<proteinExistence type="predicted"/>
<dbReference type="EMBL" id="JBHTLT010000131">
    <property type="protein sequence ID" value="MFD1206877.1"/>
    <property type="molecule type" value="Genomic_DNA"/>
</dbReference>
<evidence type="ECO:0000313" key="2">
    <source>
        <dbReference type="EMBL" id="MFD1206877.1"/>
    </source>
</evidence>
<gene>
    <name evidence="2" type="ORF">ACFQ38_17405</name>
</gene>
<name>A0ABW3U5L0_9BACL</name>
<organism evidence="2 3">
    <name type="scientific">Sporosarcina contaminans</name>
    <dbReference type="NCBI Taxonomy" id="633403"/>
    <lineage>
        <taxon>Bacteria</taxon>
        <taxon>Bacillati</taxon>
        <taxon>Bacillota</taxon>
        <taxon>Bacilli</taxon>
        <taxon>Bacillales</taxon>
        <taxon>Caryophanaceae</taxon>
        <taxon>Sporosarcina</taxon>
    </lineage>
</organism>
<evidence type="ECO:0000256" key="1">
    <source>
        <dbReference type="SAM" id="Phobius"/>
    </source>
</evidence>
<comment type="caution">
    <text evidence="2">The sequence shown here is derived from an EMBL/GenBank/DDBJ whole genome shotgun (WGS) entry which is preliminary data.</text>
</comment>
<keyword evidence="1" id="KW-0472">Membrane</keyword>
<protein>
    <submittedName>
        <fullName evidence="2">Uncharacterized protein</fullName>
    </submittedName>
</protein>
<dbReference type="Proteomes" id="UP001597231">
    <property type="component" value="Unassembled WGS sequence"/>
</dbReference>
<keyword evidence="3" id="KW-1185">Reference proteome</keyword>
<evidence type="ECO:0000313" key="3">
    <source>
        <dbReference type="Proteomes" id="UP001597231"/>
    </source>
</evidence>
<sequence>MKTEQSMTLKDWILTIVLLFLPIVNIVMLIIWATDKQDPRNTFSKAYLIVSAGAIALVFTIYMLLFFLFLMIGIFAA</sequence>
<keyword evidence="1" id="KW-1133">Transmembrane helix</keyword>
<reference evidence="3" key="1">
    <citation type="journal article" date="2019" name="Int. J. Syst. Evol. Microbiol.">
        <title>The Global Catalogue of Microorganisms (GCM) 10K type strain sequencing project: providing services to taxonomists for standard genome sequencing and annotation.</title>
        <authorList>
            <consortium name="The Broad Institute Genomics Platform"/>
            <consortium name="The Broad Institute Genome Sequencing Center for Infectious Disease"/>
            <person name="Wu L."/>
            <person name="Ma J."/>
        </authorList>
    </citation>
    <scope>NUCLEOTIDE SEQUENCE [LARGE SCALE GENOMIC DNA]</scope>
    <source>
        <strain evidence="3">CCUG 53915</strain>
    </source>
</reference>
<keyword evidence="1" id="KW-0812">Transmembrane</keyword>
<dbReference type="RefSeq" id="WP_336823422.1">
    <property type="nucleotide sequence ID" value="NZ_JBHTLT010000131.1"/>
</dbReference>
<feature type="transmembrane region" description="Helical" evidence="1">
    <location>
        <begin position="12"/>
        <end position="34"/>
    </location>
</feature>